<evidence type="ECO:0000259" key="1">
    <source>
        <dbReference type="Pfam" id="PF07905"/>
    </source>
</evidence>
<dbReference type="EMBL" id="JACHJO010000002">
    <property type="protein sequence ID" value="MBB6118683.1"/>
    <property type="molecule type" value="Genomic_DNA"/>
</dbReference>
<dbReference type="PANTHER" id="PTHR33744:SF1">
    <property type="entry name" value="DNA-BINDING TRANSCRIPTIONAL ACTIVATOR ADER"/>
    <property type="match status" value="1"/>
</dbReference>
<dbReference type="PANTHER" id="PTHR33744">
    <property type="entry name" value="CARBOHYDRATE DIACID REGULATOR"/>
    <property type="match status" value="1"/>
</dbReference>
<protein>
    <submittedName>
        <fullName evidence="3">Purine catabolism regulator</fullName>
    </submittedName>
</protein>
<dbReference type="Pfam" id="PF07905">
    <property type="entry name" value="PucR"/>
    <property type="match status" value="1"/>
</dbReference>
<gene>
    <name evidence="3" type="ORF">FHS13_000615</name>
</gene>
<evidence type="ECO:0000259" key="2">
    <source>
        <dbReference type="Pfam" id="PF13556"/>
    </source>
</evidence>
<evidence type="ECO:0000313" key="3">
    <source>
        <dbReference type="EMBL" id="MBB6118683.1"/>
    </source>
</evidence>
<dbReference type="InterPro" id="IPR025736">
    <property type="entry name" value="PucR_C-HTH_dom"/>
</dbReference>
<dbReference type="Gene3D" id="1.10.10.2840">
    <property type="entry name" value="PucR C-terminal helix-turn-helix domain"/>
    <property type="match status" value="1"/>
</dbReference>
<dbReference type="AlphaFoldDB" id="A0A841IJ35"/>
<feature type="domain" description="PucR C-terminal helix-turn-helix" evidence="2">
    <location>
        <begin position="416"/>
        <end position="473"/>
    </location>
</feature>
<sequence length="485" mass="50840">MPPTLGALLRTPSLRLELLTGHEHLGRRVEWVAVSELTDPTPYLAGGELLLTTGVRWADSVPDLRGYVRRLAERKVAGLGFGVGVVLEQTPAQLCEAAEEFGLALLEIGRETPFIAVGKEVSRLLAKEEYEGLSRAFTAQRDLTRSALSGGPAIADRLARDLDAWVLLLASDGSVRHASPAAAAGRGADLAGELGRLRAAGPRASLSLTSGGKHVSVQPLAVGHRVRGFLAVGVDGPLGTEQRTLVNAAVSLLSLELERSASGDTERTGEGVLTALLTGALDPEHPGAALLREVLPPEPVVVAVADRADRTHPPDGVLVTEHGGRGVLLAAAEAAAAAVGEVLEGPTGMSTPVSYRDLALALAQAERAREAAGTDGVVRAADLPGGLLDLADNPVGARLAEDLLAPLTAERTSAELLASLRAYLAASGRWDSAAEALGIHRHTLRYRMRRIRELLPGDLDDPDHRAELWIALRMSGRGEGGAHRP</sequence>
<reference evidence="3 4" key="1">
    <citation type="submission" date="2020-08" db="EMBL/GenBank/DDBJ databases">
        <title>Genomic Encyclopedia of Type Strains, Phase III (KMG-III): the genomes of soil and plant-associated and newly described type strains.</title>
        <authorList>
            <person name="Whitman W."/>
        </authorList>
    </citation>
    <scope>NUCLEOTIDE SEQUENCE [LARGE SCALE GENOMIC DNA]</scope>
    <source>
        <strain evidence="3 4">CECT 8712</strain>
    </source>
</reference>
<dbReference type="Proteomes" id="UP000536604">
    <property type="component" value="Unassembled WGS sequence"/>
</dbReference>
<dbReference type="InterPro" id="IPR042070">
    <property type="entry name" value="PucR_C-HTH_sf"/>
</dbReference>
<proteinExistence type="predicted"/>
<feature type="domain" description="Purine catabolism PurC-like" evidence="1">
    <location>
        <begin position="8"/>
        <end position="124"/>
    </location>
</feature>
<comment type="caution">
    <text evidence="3">The sequence shown here is derived from an EMBL/GenBank/DDBJ whole genome shotgun (WGS) entry which is preliminary data.</text>
</comment>
<dbReference type="InterPro" id="IPR012914">
    <property type="entry name" value="PucR_dom"/>
</dbReference>
<accession>A0A841IJ35</accession>
<name>A0A841IJ35_9ACTN</name>
<keyword evidence="4" id="KW-1185">Reference proteome</keyword>
<dbReference type="RefSeq" id="WP_184287122.1">
    <property type="nucleotide sequence ID" value="NZ_JACHJO010000002.1"/>
</dbReference>
<dbReference type="InterPro" id="IPR051448">
    <property type="entry name" value="CdaR-like_regulators"/>
</dbReference>
<organism evidence="3 4">
    <name type="scientific">Nocardiopsis algeriensis</name>
    <dbReference type="NCBI Taxonomy" id="1478215"/>
    <lineage>
        <taxon>Bacteria</taxon>
        <taxon>Bacillati</taxon>
        <taxon>Actinomycetota</taxon>
        <taxon>Actinomycetes</taxon>
        <taxon>Streptosporangiales</taxon>
        <taxon>Nocardiopsidaceae</taxon>
        <taxon>Nocardiopsis</taxon>
    </lineage>
</organism>
<dbReference type="Pfam" id="PF13556">
    <property type="entry name" value="HTH_30"/>
    <property type="match status" value="1"/>
</dbReference>
<evidence type="ECO:0000313" key="4">
    <source>
        <dbReference type="Proteomes" id="UP000536604"/>
    </source>
</evidence>